<reference evidence="5" key="1">
    <citation type="submission" date="2016-06" db="UniProtKB">
        <authorList>
            <consortium name="WormBaseParasite"/>
        </authorList>
    </citation>
    <scope>IDENTIFICATION</scope>
</reference>
<evidence type="ECO:0000313" key="5">
    <source>
        <dbReference type="WBParaSite" id="ECPE_0001089601-mRNA-1"/>
    </source>
</evidence>
<feature type="chain" id="PRO_5043138197" evidence="2">
    <location>
        <begin position="25"/>
        <end position="239"/>
    </location>
</feature>
<protein>
    <submittedName>
        <fullName evidence="3 5">Uncharacterized protein</fullName>
    </submittedName>
</protein>
<keyword evidence="4" id="KW-1185">Reference proteome</keyword>
<accession>A0A183AV77</accession>
<gene>
    <name evidence="3" type="ORF">ECPE_LOCUS10862</name>
</gene>
<feature type="region of interest" description="Disordered" evidence="1">
    <location>
        <begin position="153"/>
        <end position="190"/>
    </location>
</feature>
<reference evidence="3 4" key="2">
    <citation type="submission" date="2018-11" db="EMBL/GenBank/DDBJ databases">
        <authorList>
            <consortium name="Pathogen Informatics"/>
        </authorList>
    </citation>
    <scope>NUCLEOTIDE SEQUENCE [LARGE SCALE GENOMIC DNA]</scope>
    <source>
        <strain evidence="3 4">Egypt</strain>
    </source>
</reference>
<feature type="signal peptide" evidence="2">
    <location>
        <begin position="1"/>
        <end position="24"/>
    </location>
</feature>
<feature type="compositionally biased region" description="Polar residues" evidence="1">
    <location>
        <begin position="158"/>
        <end position="190"/>
    </location>
</feature>
<dbReference type="AlphaFoldDB" id="A0A183AV77"/>
<evidence type="ECO:0000256" key="2">
    <source>
        <dbReference type="SAM" id="SignalP"/>
    </source>
</evidence>
<evidence type="ECO:0000313" key="4">
    <source>
        <dbReference type="Proteomes" id="UP000272942"/>
    </source>
</evidence>
<proteinExistence type="predicted"/>
<organism evidence="5">
    <name type="scientific">Echinostoma caproni</name>
    <dbReference type="NCBI Taxonomy" id="27848"/>
    <lineage>
        <taxon>Eukaryota</taxon>
        <taxon>Metazoa</taxon>
        <taxon>Spiralia</taxon>
        <taxon>Lophotrochozoa</taxon>
        <taxon>Platyhelminthes</taxon>
        <taxon>Trematoda</taxon>
        <taxon>Digenea</taxon>
        <taxon>Plagiorchiida</taxon>
        <taxon>Echinostomata</taxon>
        <taxon>Echinostomatoidea</taxon>
        <taxon>Echinostomatidae</taxon>
        <taxon>Echinostoma</taxon>
    </lineage>
</organism>
<evidence type="ECO:0000256" key="1">
    <source>
        <dbReference type="SAM" id="MobiDB-lite"/>
    </source>
</evidence>
<sequence length="239" mass="27011">MIRIAWFVFRVPCLSLLFLQLLQVMELPTIEQLNLQASPSENEEWVERFKLWCSIRKGGAQNQSAILLTAGSRDLYFVLKNLAFPDAPAKLPYEALKSDVVCFRGNDLRPSNGTMTHKISQAMVGITDLTDMTVHRGNIDQIHFNETPTSIEDHAEETQGSPPCNTPSTTTEDQKQQPPIQGTYTDENTPLTLHRPIRRASQIDEALLREESCCDLGLRDDAYPEAARYSFWTTAINQI</sequence>
<dbReference type="EMBL" id="UZAN01049824">
    <property type="protein sequence ID" value="VDP87741.1"/>
    <property type="molecule type" value="Genomic_DNA"/>
</dbReference>
<name>A0A183AV77_9TREM</name>
<keyword evidence="2" id="KW-0732">Signal</keyword>
<evidence type="ECO:0000313" key="3">
    <source>
        <dbReference type="EMBL" id="VDP87741.1"/>
    </source>
</evidence>
<dbReference type="Proteomes" id="UP000272942">
    <property type="component" value="Unassembled WGS sequence"/>
</dbReference>
<dbReference type="WBParaSite" id="ECPE_0001089601-mRNA-1">
    <property type="protein sequence ID" value="ECPE_0001089601-mRNA-1"/>
    <property type="gene ID" value="ECPE_0001089601"/>
</dbReference>